<dbReference type="EMBL" id="JAUJYN010000009">
    <property type="protein sequence ID" value="KAK1263320.1"/>
    <property type="molecule type" value="Genomic_DNA"/>
</dbReference>
<evidence type="ECO:0000256" key="8">
    <source>
        <dbReference type="ARBA" id="ARBA00023303"/>
    </source>
</evidence>
<protein>
    <submittedName>
        <fullName evidence="9">Aluminum-activated malate transporter 2</fullName>
    </submittedName>
</protein>
<evidence type="ECO:0000256" key="4">
    <source>
        <dbReference type="ARBA" id="ARBA00022692"/>
    </source>
</evidence>
<evidence type="ECO:0000256" key="3">
    <source>
        <dbReference type="ARBA" id="ARBA00022448"/>
    </source>
</evidence>
<keyword evidence="3" id="KW-0813">Transport</keyword>
<keyword evidence="7" id="KW-0472">Membrane</keyword>
<keyword evidence="5" id="KW-1133">Transmembrane helix</keyword>
<name>A0AAV9AH77_ACOGR</name>
<reference evidence="9" key="2">
    <citation type="submission" date="2023-06" db="EMBL/GenBank/DDBJ databases">
        <authorList>
            <person name="Ma L."/>
            <person name="Liu K.-W."/>
            <person name="Li Z."/>
            <person name="Hsiao Y.-Y."/>
            <person name="Qi Y."/>
            <person name="Fu T."/>
            <person name="Tang G."/>
            <person name="Zhang D."/>
            <person name="Sun W.-H."/>
            <person name="Liu D.-K."/>
            <person name="Li Y."/>
            <person name="Chen G.-Z."/>
            <person name="Liu X.-D."/>
            <person name="Liao X.-Y."/>
            <person name="Jiang Y.-T."/>
            <person name="Yu X."/>
            <person name="Hao Y."/>
            <person name="Huang J."/>
            <person name="Zhao X.-W."/>
            <person name="Ke S."/>
            <person name="Chen Y.-Y."/>
            <person name="Wu W.-L."/>
            <person name="Hsu J.-L."/>
            <person name="Lin Y.-F."/>
            <person name="Huang M.-D."/>
            <person name="Li C.-Y."/>
            <person name="Huang L."/>
            <person name="Wang Z.-W."/>
            <person name="Zhao X."/>
            <person name="Zhong W.-Y."/>
            <person name="Peng D.-H."/>
            <person name="Ahmad S."/>
            <person name="Lan S."/>
            <person name="Zhang J.-S."/>
            <person name="Tsai W.-C."/>
            <person name="Van De Peer Y."/>
            <person name="Liu Z.-J."/>
        </authorList>
    </citation>
    <scope>NUCLEOTIDE SEQUENCE</scope>
    <source>
        <strain evidence="9">SCP</strain>
        <tissue evidence="9">Leaves</tissue>
    </source>
</reference>
<comment type="subcellular location">
    <subcellularLocation>
        <location evidence="1">Membrane</location>
        <topology evidence="1">Multi-pass membrane protein</topology>
    </subcellularLocation>
</comment>
<gene>
    <name evidence="9" type="ORF">QJS04_geneDACA008606</name>
</gene>
<proteinExistence type="inferred from homology"/>
<evidence type="ECO:0000256" key="2">
    <source>
        <dbReference type="ARBA" id="ARBA00007079"/>
    </source>
</evidence>
<dbReference type="GO" id="GO:0016020">
    <property type="term" value="C:membrane"/>
    <property type="evidence" value="ECO:0007669"/>
    <property type="project" value="UniProtKB-SubCell"/>
</dbReference>
<accession>A0AAV9AH77</accession>
<dbReference type="Proteomes" id="UP001179952">
    <property type="component" value="Unassembled WGS sequence"/>
</dbReference>
<comment type="caution">
    <text evidence="9">The sequence shown here is derived from an EMBL/GenBank/DDBJ whole genome shotgun (WGS) entry which is preliminary data.</text>
</comment>
<evidence type="ECO:0000256" key="7">
    <source>
        <dbReference type="ARBA" id="ARBA00023136"/>
    </source>
</evidence>
<keyword evidence="4" id="KW-0812">Transmembrane</keyword>
<keyword evidence="8" id="KW-0407">Ion channel</keyword>
<sequence>MVFVCSFSLFSMSGYRVQDLVTLGHRRLSTVAVGVAACICVSMFICPVWAGGDLRHLVALNIELLASSLEGLSTEYFVENDKEGEDVGKEKKNPFKGYQSVLNSKSTQEALANFARWEPGHGQIQFLHPWKHYLKIGALTRKCACRIQSLHLVLDSGNQPPLEMNTTTRLVLHKLSSESGKALSDLASSIRSTTTPSFDGTVLADELKSILFDAMLVPGALKLATATSLLIEIVTSVERIAGSVGELARKARFRALHKASVDPDPTEAEEVVVVRTMV</sequence>
<comment type="similarity">
    <text evidence="2">Belongs to the aromatic acid exporter (TC 2.A.85) family.</text>
</comment>
<evidence type="ECO:0000256" key="6">
    <source>
        <dbReference type="ARBA" id="ARBA00023065"/>
    </source>
</evidence>
<dbReference type="GO" id="GO:0034220">
    <property type="term" value="P:monoatomic ion transmembrane transport"/>
    <property type="evidence" value="ECO:0007669"/>
    <property type="project" value="UniProtKB-KW"/>
</dbReference>
<evidence type="ECO:0000256" key="5">
    <source>
        <dbReference type="ARBA" id="ARBA00022989"/>
    </source>
</evidence>
<dbReference type="GO" id="GO:0015743">
    <property type="term" value="P:malate transport"/>
    <property type="evidence" value="ECO:0007669"/>
    <property type="project" value="InterPro"/>
</dbReference>
<reference evidence="9" key="1">
    <citation type="journal article" date="2023" name="Nat. Commun.">
        <title>Diploid and tetraploid genomes of Acorus and the evolution of monocots.</title>
        <authorList>
            <person name="Ma L."/>
            <person name="Liu K.W."/>
            <person name="Li Z."/>
            <person name="Hsiao Y.Y."/>
            <person name="Qi Y."/>
            <person name="Fu T."/>
            <person name="Tang G.D."/>
            <person name="Zhang D."/>
            <person name="Sun W.H."/>
            <person name="Liu D.K."/>
            <person name="Li Y."/>
            <person name="Chen G.Z."/>
            <person name="Liu X.D."/>
            <person name="Liao X.Y."/>
            <person name="Jiang Y.T."/>
            <person name="Yu X."/>
            <person name="Hao Y."/>
            <person name="Huang J."/>
            <person name="Zhao X.W."/>
            <person name="Ke S."/>
            <person name="Chen Y.Y."/>
            <person name="Wu W.L."/>
            <person name="Hsu J.L."/>
            <person name="Lin Y.F."/>
            <person name="Huang M.D."/>
            <person name="Li C.Y."/>
            <person name="Huang L."/>
            <person name="Wang Z.W."/>
            <person name="Zhao X."/>
            <person name="Zhong W.Y."/>
            <person name="Peng D.H."/>
            <person name="Ahmad S."/>
            <person name="Lan S."/>
            <person name="Zhang J.S."/>
            <person name="Tsai W.C."/>
            <person name="Van de Peer Y."/>
            <person name="Liu Z.J."/>
        </authorList>
    </citation>
    <scope>NUCLEOTIDE SEQUENCE</scope>
    <source>
        <strain evidence="9">SCP</strain>
    </source>
</reference>
<dbReference type="AlphaFoldDB" id="A0AAV9AH77"/>
<evidence type="ECO:0000256" key="1">
    <source>
        <dbReference type="ARBA" id="ARBA00004141"/>
    </source>
</evidence>
<evidence type="ECO:0000313" key="10">
    <source>
        <dbReference type="Proteomes" id="UP001179952"/>
    </source>
</evidence>
<dbReference type="Pfam" id="PF11744">
    <property type="entry name" value="ALMT"/>
    <property type="match status" value="1"/>
</dbReference>
<evidence type="ECO:0000313" key="9">
    <source>
        <dbReference type="EMBL" id="KAK1263320.1"/>
    </source>
</evidence>
<dbReference type="PANTHER" id="PTHR31086">
    <property type="entry name" value="ALUMINUM-ACTIVATED MALATE TRANSPORTER 10"/>
    <property type="match status" value="1"/>
</dbReference>
<keyword evidence="6" id="KW-0406">Ion transport</keyword>
<organism evidence="9 10">
    <name type="scientific">Acorus gramineus</name>
    <name type="common">Dwarf sweet flag</name>
    <dbReference type="NCBI Taxonomy" id="55184"/>
    <lineage>
        <taxon>Eukaryota</taxon>
        <taxon>Viridiplantae</taxon>
        <taxon>Streptophyta</taxon>
        <taxon>Embryophyta</taxon>
        <taxon>Tracheophyta</taxon>
        <taxon>Spermatophyta</taxon>
        <taxon>Magnoliopsida</taxon>
        <taxon>Liliopsida</taxon>
        <taxon>Acoraceae</taxon>
        <taxon>Acorus</taxon>
    </lineage>
</organism>
<keyword evidence="10" id="KW-1185">Reference proteome</keyword>
<dbReference type="InterPro" id="IPR020966">
    <property type="entry name" value="ALMT"/>
</dbReference>